<protein>
    <submittedName>
        <fullName evidence="2">Uncharacterized protein</fullName>
    </submittedName>
</protein>
<dbReference type="GO" id="GO:0005509">
    <property type="term" value="F:calcium ion binding"/>
    <property type="evidence" value="ECO:0007669"/>
    <property type="project" value="InterPro"/>
</dbReference>
<feature type="compositionally biased region" description="Polar residues" evidence="1">
    <location>
        <begin position="610"/>
        <end position="622"/>
    </location>
</feature>
<dbReference type="PROSITE" id="PS00330">
    <property type="entry name" value="HEMOLYSIN_CALCIUM"/>
    <property type="match status" value="2"/>
</dbReference>
<dbReference type="InterPro" id="IPR001343">
    <property type="entry name" value="Hemolysn_Ca-bd"/>
</dbReference>
<dbReference type="InterPro" id="IPR018511">
    <property type="entry name" value="Hemolysin-typ_Ca-bd_CS"/>
</dbReference>
<dbReference type="Pfam" id="PF00353">
    <property type="entry name" value="HemolysinCabind"/>
    <property type="match status" value="3"/>
</dbReference>
<dbReference type="InterPro" id="IPR019960">
    <property type="entry name" value="T1SS_VCA0849"/>
</dbReference>
<accession>C9Y8W8</accession>
<dbReference type="PRINTS" id="PR00313">
    <property type="entry name" value="CABNDNGRPT"/>
</dbReference>
<dbReference type="AlphaFoldDB" id="C9Y8W8"/>
<organism evidence="2">
    <name type="scientific">Curvibacter symbiont subsp. Hydra magnipapillata</name>
    <dbReference type="NCBI Taxonomy" id="667019"/>
    <lineage>
        <taxon>Bacteria</taxon>
        <taxon>Pseudomonadati</taxon>
        <taxon>Pseudomonadota</taxon>
        <taxon>Betaproteobacteria</taxon>
        <taxon>Burkholderiales</taxon>
        <taxon>Comamonadaceae</taxon>
        <taxon>Curvibacter</taxon>
    </lineage>
</organism>
<evidence type="ECO:0000256" key="1">
    <source>
        <dbReference type="SAM" id="MobiDB-lite"/>
    </source>
</evidence>
<proteinExistence type="predicted"/>
<dbReference type="InterPro" id="IPR011049">
    <property type="entry name" value="Serralysin-like_metalloprot_C"/>
</dbReference>
<evidence type="ECO:0000313" key="2">
    <source>
        <dbReference type="EMBL" id="CBA28119.1"/>
    </source>
</evidence>
<reference evidence="2" key="1">
    <citation type="journal article" date="2010" name="Nature">
        <title>The dynamic genome of Hydra.</title>
        <authorList>
            <person name="Chapman J.A."/>
            <person name="Kirkness E.F."/>
            <person name="Simakov O."/>
            <person name="Hampson S.E."/>
            <person name="Mitros T."/>
            <person name="Weinmaier T."/>
            <person name="Rattei T."/>
            <person name="Balasubramanian P.G."/>
            <person name="Borman J."/>
            <person name="Busam D."/>
            <person name="Disbennett K."/>
            <person name="Pfannkoch C."/>
            <person name="Sumin N."/>
            <person name="Sutton G."/>
            <person name="Viswanathan L."/>
            <person name="Walenz B."/>
            <person name="Goodstein D.M."/>
            <person name="Hellsten U."/>
            <person name="Kawashima T."/>
            <person name="Prochnik S.E."/>
            <person name="Putnam N.H."/>
            <person name="Shu S."/>
            <person name="Blumberg B."/>
            <person name="Dana C.E."/>
            <person name="Gee L."/>
            <person name="Kibler D.F."/>
            <person name="Law L."/>
            <person name="Lindgens D."/>
            <person name="Martinez D.E."/>
            <person name="Peng J."/>
            <person name="Wigge P.A."/>
            <person name="Bertulat B."/>
            <person name="Guder C."/>
            <person name="Nakamura Y."/>
            <person name="Ozbek S."/>
            <person name="Watanabe H."/>
            <person name="Khalturin K."/>
            <person name="Hemmrich G."/>
            <person name="Franke A."/>
            <person name="Augustin R."/>
            <person name="Fraune S."/>
            <person name="Hayakawa E."/>
            <person name="Hayakawa S."/>
            <person name="Hirose M."/>
            <person name="Hwang J."/>
            <person name="Ikeo K."/>
            <person name="Nishimiya-Fujisawa C."/>
            <person name="Ogura A."/>
            <person name="Takahashi T."/>
            <person name="Steinmetz P.R."/>
            <person name="Zhang X."/>
            <person name="Aufschnaiter R."/>
            <person name="Eder M.K."/>
            <person name="Gorny A.K."/>
            <person name="Salvenmoser W."/>
            <person name="Heimberg A.M."/>
            <person name="Wheeler B.M."/>
            <person name="Peterson K.J."/>
            <person name="Boettger A."/>
            <person name="Tischler P."/>
            <person name="Wolf A."/>
            <person name="Gojobori T."/>
            <person name="Remington K.A."/>
            <person name="Strausberg R.L."/>
            <person name="Venter J."/>
            <person name="Technau U."/>
            <person name="Hobmayer B."/>
            <person name="Bosch T.C."/>
            <person name="Holstein T.W."/>
            <person name="Fujisawa T."/>
            <person name="Bode H.R."/>
            <person name="David C.N."/>
            <person name="Rokhsar D.S."/>
            <person name="Steele R.E."/>
        </authorList>
    </citation>
    <scope>NUCLEOTIDE SEQUENCE</scope>
</reference>
<dbReference type="NCBIfam" id="TIGR03661">
    <property type="entry name" value="T1SS_VCA0849"/>
    <property type="match status" value="2"/>
</dbReference>
<dbReference type="Gene3D" id="2.150.10.10">
    <property type="entry name" value="Serralysin-like metalloprotease, C-terminal"/>
    <property type="match status" value="1"/>
</dbReference>
<feature type="region of interest" description="Disordered" evidence="1">
    <location>
        <begin position="604"/>
        <end position="650"/>
    </location>
</feature>
<name>C9Y8W8_CURXX</name>
<sequence length="884" mass="87069">MDIANATNSSYTLTQNEVGKTITVVVSSATDATQKFTSLATGTVAFVNTPAQVSISGTPDIGQVLNAQVSDDDGVPGSITYQWLANGSVISGQTGATLTVTSALADKAIAVNVSYTDVKGGVENRTSATRGPVPLELSNSTNDVVEVSTANTTHTVRNFVAWNGTSGDKLNLTSLLTNYNSANPITDWVTSMQKVGADTVITIDPDSTAGSAPVQTLTFTNVDLTGQTIQQLKDNGVFVASRAATGAVSVSGTPAQGATLTAVTSAVTDPDNDTLSFAYQWQVSNTYNGLYTNVATNGTSSTYTLAADQSQLGQFFRVVVTATGDGTVNGTSFTSAVPAVLNTPLVLAATGATDTATDNVLSDGGLGSLVQLSQLGLSPSQLGALQSIKFTSLTNLQLFSLATAGDPTGLATNVTSSLATTILSLADLISGKYLIKYSQSDEATAGRLAAGAFTVTPTSGSTYDAALDIVISTATGVAAWGDESGYGGRANLSTTVGAGAGGIDTLLGTTQADILFGDGSGGGAGGAVLSGSLSGGGAGSGFDNLFAGAGDDILFGDGFAGNSVTGGSTSGANGGYGGGGGGSASLYAAAAGVGGTGGVGAGAGGSTTANTPPSQSGGSSTLGYLATGTAPSGTSKANNPSGGQGAGVSADSDATASINYVAELDSGADSTAGQFNNAGGTVSGAVINARAAFLDGPGGTNLEDRLFTQTMGTGNDILYGGSGNDYIMGGNGDDVITGGQGNDIMYGRGGGALSGTDNDTFVWQRGDAGPTNTSTALDIVRDFTAWNGSVGDKLNLTQLLEGYTSGGSTLTDWVKSISTGVAGSSLTSQGVVAGSWDASQTGTLITIDVDGIGAGSATQYIFLAGTTLSTTDVNALKTSGVIIA</sequence>
<gene>
    <name evidence="2" type="ORF">Csp_A05690</name>
</gene>
<dbReference type="EMBL" id="FN543104">
    <property type="protein sequence ID" value="CBA28119.1"/>
    <property type="molecule type" value="Genomic_DNA"/>
</dbReference>
<dbReference type="Gene3D" id="2.60.40.2700">
    <property type="match status" value="2"/>
</dbReference>
<feature type="compositionally biased region" description="Polar residues" evidence="1">
    <location>
        <begin position="629"/>
        <end position="641"/>
    </location>
</feature>
<dbReference type="SUPFAM" id="SSF51120">
    <property type="entry name" value="beta-Roll"/>
    <property type="match status" value="1"/>
</dbReference>